<feature type="transmembrane region" description="Helical" evidence="1">
    <location>
        <begin position="326"/>
        <end position="345"/>
    </location>
</feature>
<feature type="transmembrane region" description="Helical" evidence="1">
    <location>
        <begin position="215"/>
        <end position="235"/>
    </location>
</feature>
<sequence>MHRTISATGERVYLLDKVLFCIWLLVPAYQYSDLHVQNARVGFWGIAAILIFRLAMRDLLRRRIVLPSRGLFVPFTLVCAWKFVELVRAPDQLSAAFLVFVDFLITYVCCLMVAPRIFSVDTWLLEFRRLNVFALGLAIVAHPFIPDRTDMAGWDKGESWAFAHPNIAAMYPLVIYLITIIMFGMRVKRRPQWSDVLCIAFSLLTLTLTGSRTTLAILIVATLLALFNVVALAYIKDRVDHEVQALIVLLKLCAVGIIAGGAYYAYVLLGAQAIDDNFSGRLSFARQVLLSAKNLVLGVGLLPPGSNLLADNATRGAGIDGLYTNLVYGEGYVGFVIFLIAMFGFRRMVSFDRRCKAFFGVALVSGLLFGVTETHFWLLASPLTALVAILASTLGTQAGSRAVINLGAPQPQFIHLEGARVEGRASWRA</sequence>
<keyword evidence="1" id="KW-0812">Transmembrane</keyword>
<gene>
    <name evidence="2" type="ORF">A9O66_28455</name>
</gene>
<feature type="transmembrane region" description="Helical" evidence="1">
    <location>
        <begin position="12"/>
        <end position="31"/>
    </location>
</feature>
<protein>
    <submittedName>
        <fullName evidence="2">Uncharacterized protein</fullName>
    </submittedName>
</protein>
<feature type="transmembrane region" description="Helical" evidence="1">
    <location>
        <begin position="37"/>
        <end position="54"/>
    </location>
</feature>
<evidence type="ECO:0000256" key="1">
    <source>
        <dbReference type="SAM" id="Phobius"/>
    </source>
</evidence>
<proteinExistence type="predicted"/>
<keyword evidence="1" id="KW-1133">Transmembrane helix</keyword>
<evidence type="ECO:0000313" key="3">
    <source>
        <dbReference type="Proteomes" id="UP000509548"/>
    </source>
</evidence>
<name>A0A9Q6S7R9_9BURK</name>
<dbReference type="AlphaFoldDB" id="A0A9Q6S7R9"/>
<feature type="transmembrane region" description="Helical" evidence="1">
    <location>
        <begin position="166"/>
        <end position="185"/>
    </location>
</feature>
<accession>A0A9Q6S7R9</accession>
<keyword evidence="1" id="KW-0472">Membrane</keyword>
<reference evidence="2 3" key="1">
    <citation type="journal article" date="2014" name="Genome Announc.">
        <title>Draft Genome Sequence of the Haloacid-Degrading Burkholderia caribensis Strain MBA4.</title>
        <authorList>
            <person name="Pan Y."/>
            <person name="Kong K.F."/>
            <person name="Tsang J.S."/>
        </authorList>
    </citation>
    <scope>NUCLEOTIDE SEQUENCE [LARGE SCALE GENOMIC DNA]</scope>
    <source>
        <strain evidence="2 3">852011</strain>
    </source>
</reference>
<dbReference type="Proteomes" id="UP000509548">
    <property type="component" value="Chromosome 2"/>
</dbReference>
<feature type="transmembrane region" description="Helical" evidence="1">
    <location>
        <begin position="66"/>
        <end position="84"/>
    </location>
</feature>
<feature type="transmembrane region" description="Helical" evidence="1">
    <location>
        <begin position="96"/>
        <end position="118"/>
    </location>
</feature>
<dbReference type="EMBL" id="CP015959">
    <property type="protein sequence ID" value="QLB66185.1"/>
    <property type="molecule type" value="Genomic_DNA"/>
</dbReference>
<feature type="transmembrane region" description="Helical" evidence="1">
    <location>
        <begin position="357"/>
        <end position="377"/>
    </location>
</feature>
<evidence type="ECO:0000313" key="2">
    <source>
        <dbReference type="EMBL" id="QLB66185.1"/>
    </source>
</evidence>
<organism evidence="2 3">
    <name type="scientific">Paraburkholderia caribensis</name>
    <dbReference type="NCBI Taxonomy" id="75105"/>
    <lineage>
        <taxon>Bacteria</taxon>
        <taxon>Pseudomonadati</taxon>
        <taxon>Pseudomonadota</taxon>
        <taxon>Betaproteobacteria</taxon>
        <taxon>Burkholderiales</taxon>
        <taxon>Burkholderiaceae</taxon>
        <taxon>Paraburkholderia</taxon>
    </lineage>
</organism>
<feature type="transmembrane region" description="Helical" evidence="1">
    <location>
        <begin position="247"/>
        <end position="266"/>
    </location>
</feature>
<feature type="transmembrane region" description="Helical" evidence="1">
    <location>
        <begin position="130"/>
        <end position="146"/>
    </location>
</feature>